<keyword evidence="4" id="KW-1185">Reference proteome</keyword>
<dbReference type="Gene3D" id="1.10.1660.10">
    <property type="match status" value="1"/>
</dbReference>
<dbReference type="SMART" id="SM00422">
    <property type="entry name" value="HTH_MERR"/>
    <property type="match status" value="1"/>
</dbReference>
<dbReference type="Proteomes" id="UP001180453">
    <property type="component" value="Unassembled WGS sequence"/>
</dbReference>
<evidence type="ECO:0000313" key="4">
    <source>
        <dbReference type="Proteomes" id="UP001180453"/>
    </source>
</evidence>
<dbReference type="GO" id="GO:0003677">
    <property type="term" value="F:DNA binding"/>
    <property type="evidence" value="ECO:0007669"/>
    <property type="project" value="UniProtKB-KW"/>
</dbReference>
<organism evidence="3 4">
    <name type="scientific">Roseateles saccharophilus</name>
    <name type="common">Pseudomonas saccharophila</name>
    <dbReference type="NCBI Taxonomy" id="304"/>
    <lineage>
        <taxon>Bacteria</taxon>
        <taxon>Pseudomonadati</taxon>
        <taxon>Pseudomonadota</taxon>
        <taxon>Betaproteobacteria</taxon>
        <taxon>Burkholderiales</taxon>
        <taxon>Sphaerotilaceae</taxon>
        <taxon>Roseateles</taxon>
    </lineage>
</organism>
<protein>
    <submittedName>
        <fullName evidence="3">DNA-binding transcriptional MerR regulator</fullName>
    </submittedName>
</protein>
<gene>
    <name evidence="3" type="ORF">J2X20_003549</name>
</gene>
<dbReference type="RefSeq" id="WP_310267233.1">
    <property type="nucleotide sequence ID" value="NZ_JAVDXU010000002.1"/>
</dbReference>
<evidence type="ECO:0000259" key="2">
    <source>
        <dbReference type="PROSITE" id="PS50937"/>
    </source>
</evidence>
<proteinExistence type="predicted"/>
<comment type="caution">
    <text evidence="3">The sequence shown here is derived from an EMBL/GenBank/DDBJ whole genome shotgun (WGS) entry which is preliminary data.</text>
</comment>
<feature type="domain" description="HTH merR-type" evidence="2">
    <location>
        <begin position="9"/>
        <end position="78"/>
    </location>
</feature>
<sequence length="142" mass="16194">MTPRDDPPLLLIGALAARCGKSVHAIRWYEAQGLVPGVQRDAGGRRRYREQHVAWLELMERLRVTGMSIAEMRRYTELVTQGRKSLAARRDMLAAHRAEVLATISRWQEALAALDQKLDFYDDWIATGERPARDPLNPRSKS</sequence>
<dbReference type="CDD" id="cd01109">
    <property type="entry name" value="HTH_YyaN"/>
    <property type="match status" value="1"/>
</dbReference>
<accession>A0ABU1YRN7</accession>
<dbReference type="PRINTS" id="PR00040">
    <property type="entry name" value="HTHMERR"/>
</dbReference>
<dbReference type="InterPro" id="IPR009061">
    <property type="entry name" value="DNA-bd_dom_put_sf"/>
</dbReference>
<dbReference type="PROSITE" id="PS50937">
    <property type="entry name" value="HTH_MERR_2"/>
    <property type="match status" value="1"/>
</dbReference>
<dbReference type="Pfam" id="PF13411">
    <property type="entry name" value="MerR_1"/>
    <property type="match status" value="1"/>
</dbReference>
<keyword evidence="1 3" id="KW-0238">DNA-binding</keyword>
<dbReference type="InterPro" id="IPR000551">
    <property type="entry name" value="MerR-type_HTH_dom"/>
</dbReference>
<dbReference type="PANTHER" id="PTHR30204">
    <property type="entry name" value="REDOX-CYCLING DRUG-SENSING TRANSCRIPTIONAL ACTIVATOR SOXR"/>
    <property type="match status" value="1"/>
</dbReference>
<dbReference type="PANTHER" id="PTHR30204:SF98">
    <property type="entry name" value="HTH-TYPE TRANSCRIPTIONAL REGULATOR ADHR"/>
    <property type="match status" value="1"/>
</dbReference>
<name>A0ABU1YRN7_ROSSA</name>
<reference evidence="3 4" key="1">
    <citation type="submission" date="2023-07" db="EMBL/GenBank/DDBJ databases">
        <title>Sorghum-associated microbial communities from plants grown in Nebraska, USA.</title>
        <authorList>
            <person name="Schachtman D."/>
        </authorList>
    </citation>
    <scope>NUCLEOTIDE SEQUENCE [LARGE SCALE GENOMIC DNA]</scope>
    <source>
        <strain evidence="3 4">BE314</strain>
    </source>
</reference>
<evidence type="ECO:0000313" key="3">
    <source>
        <dbReference type="EMBL" id="MDR7270891.1"/>
    </source>
</evidence>
<evidence type="ECO:0000256" key="1">
    <source>
        <dbReference type="ARBA" id="ARBA00023125"/>
    </source>
</evidence>
<dbReference type="SUPFAM" id="SSF46955">
    <property type="entry name" value="Putative DNA-binding domain"/>
    <property type="match status" value="1"/>
</dbReference>
<dbReference type="InterPro" id="IPR047057">
    <property type="entry name" value="MerR_fam"/>
</dbReference>
<dbReference type="EMBL" id="JAVDXU010000002">
    <property type="protein sequence ID" value="MDR7270891.1"/>
    <property type="molecule type" value="Genomic_DNA"/>
</dbReference>